<protein>
    <submittedName>
        <fullName evidence="1">Uncharacterized protein</fullName>
    </submittedName>
</protein>
<reference evidence="1 2" key="1">
    <citation type="journal article" date="2012" name="PLoS Pathog.">
        <title>Diverse lifestyles and strategies of plant pathogenesis encoded in the genomes of eighteen Dothideomycetes fungi.</title>
        <authorList>
            <person name="Ohm R.A."/>
            <person name="Feau N."/>
            <person name="Henrissat B."/>
            <person name="Schoch C.L."/>
            <person name="Horwitz B.A."/>
            <person name="Barry K.W."/>
            <person name="Condon B.J."/>
            <person name="Copeland A.C."/>
            <person name="Dhillon B."/>
            <person name="Glaser F."/>
            <person name="Hesse C.N."/>
            <person name="Kosti I."/>
            <person name="LaButti K."/>
            <person name="Lindquist E.A."/>
            <person name="Lucas S."/>
            <person name="Salamov A.A."/>
            <person name="Bradshaw R.E."/>
            <person name="Ciuffetti L."/>
            <person name="Hamelin R.C."/>
            <person name="Kema G.H.J."/>
            <person name="Lawrence C."/>
            <person name="Scott J.A."/>
            <person name="Spatafora J.W."/>
            <person name="Turgeon B.G."/>
            <person name="de Wit P.J.G.M."/>
            <person name="Zhong S."/>
            <person name="Goodwin S.B."/>
            <person name="Grigoriev I.V."/>
        </authorList>
    </citation>
    <scope>NUCLEOTIDE SEQUENCE [LARGE SCALE GENOMIC DNA]</scope>
    <source>
        <strain evidence="1 2">UAMH 10762</strain>
    </source>
</reference>
<evidence type="ECO:0000313" key="1">
    <source>
        <dbReference type="EMBL" id="EMC98524.1"/>
    </source>
</evidence>
<sequence>MVVLRNRRQTTVWEIAKASDSRIAKPIRTTRIEKKQHKSNADKFLPSASNVESCLPFKQTALGRSSLGKLPAELRNRIYEFVFEQHDQISYKAIDRQCDRWRNRP</sequence>
<accession>M2NGV3</accession>
<dbReference type="OrthoDB" id="5413827at2759"/>
<dbReference type="RefSeq" id="XP_007675095.1">
    <property type="nucleotide sequence ID" value="XM_007676905.1"/>
</dbReference>
<dbReference type="GeneID" id="19108726"/>
<evidence type="ECO:0000313" key="2">
    <source>
        <dbReference type="Proteomes" id="UP000011761"/>
    </source>
</evidence>
<dbReference type="KEGG" id="bcom:BAUCODRAFT_147042"/>
<organism evidence="1 2">
    <name type="scientific">Baudoinia panamericana (strain UAMH 10762)</name>
    <name type="common">Angels' share fungus</name>
    <name type="synonym">Baudoinia compniacensis (strain UAMH 10762)</name>
    <dbReference type="NCBI Taxonomy" id="717646"/>
    <lineage>
        <taxon>Eukaryota</taxon>
        <taxon>Fungi</taxon>
        <taxon>Dikarya</taxon>
        <taxon>Ascomycota</taxon>
        <taxon>Pezizomycotina</taxon>
        <taxon>Dothideomycetes</taxon>
        <taxon>Dothideomycetidae</taxon>
        <taxon>Mycosphaerellales</taxon>
        <taxon>Teratosphaeriaceae</taxon>
        <taxon>Baudoinia</taxon>
    </lineage>
</organism>
<name>M2NGV3_BAUPA</name>
<proteinExistence type="predicted"/>
<dbReference type="Proteomes" id="UP000011761">
    <property type="component" value="Unassembled WGS sequence"/>
</dbReference>
<dbReference type="AlphaFoldDB" id="M2NGV3"/>
<dbReference type="EMBL" id="KB445553">
    <property type="protein sequence ID" value="EMC98524.1"/>
    <property type="molecule type" value="Genomic_DNA"/>
</dbReference>
<keyword evidence="2" id="KW-1185">Reference proteome</keyword>
<dbReference type="HOGENOM" id="CLU_2236096_0_0_1"/>
<gene>
    <name evidence="1" type="ORF">BAUCODRAFT_147042</name>
</gene>